<dbReference type="PROSITE" id="PS50222">
    <property type="entry name" value="EF_HAND_2"/>
    <property type="match status" value="3"/>
</dbReference>
<dbReference type="GO" id="GO:0005509">
    <property type="term" value="F:calcium ion binding"/>
    <property type="evidence" value="ECO:0007669"/>
    <property type="project" value="InterPro"/>
</dbReference>
<protein>
    <recommendedName>
        <fullName evidence="3">EF-hand domain-containing protein</fullName>
    </recommendedName>
</protein>
<feature type="domain" description="EF-hand" evidence="3">
    <location>
        <begin position="13"/>
        <end position="48"/>
    </location>
</feature>
<dbReference type="PROSITE" id="PS00018">
    <property type="entry name" value="EF_HAND_1"/>
    <property type="match status" value="3"/>
</dbReference>
<dbReference type="Proteomes" id="UP000256970">
    <property type="component" value="Unassembled WGS sequence"/>
</dbReference>
<keyword evidence="5" id="KW-1185">Reference proteome</keyword>
<dbReference type="SUPFAM" id="SSF47473">
    <property type="entry name" value="EF-hand"/>
    <property type="match status" value="1"/>
</dbReference>
<dbReference type="InterPro" id="IPR011992">
    <property type="entry name" value="EF-hand-dom_pair"/>
</dbReference>
<dbReference type="Gene3D" id="1.10.238.10">
    <property type="entry name" value="EF-hand"/>
    <property type="match status" value="2"/>
</dbReference>
<reference evidence="4 5" key="1">
    <citation type="submission" date="2016-10" db="EMBL/GenBank/DDBJ databases">
        <authorList>
            <person name="Cai Z."/>
        </authorList>
    </citation>
    <scope>NUCLEOTIDE SEQUENCE [LARGE SCALE GENOMIC DNA]</scope>
</reference>
<feature type="domain" description="EF-hand" evidence="3">
    <location>
        <begin position="166"/>
        <end position="201"/>
    </location>
</feature>
<dbReference type="SMART" id="SM00054">
    <property type="entry name" value="EFh"/>
    <property type="match status" value="4"/>
</dbReference>
<feature type="compositionally biased region" description="Pro residues" evidence="2">
    <location>
        <begin position="136"/>
        <end position="147"/>
    </location>
</feature>
<name>A0A383VPG5_TETOB</name>
<evidence type="ECO:0000256" key="1">
    <source>
        <dbReference type="ARBA" id="ARBA00022837"/>
    </source>
</evidence>
<keyword evidence="1" id="KW-0106">Calcium</keyword>
<sequence>MTWSKSVLADVGEAEAVIDDLFKCCDKDSNGVLCFAEVAALFKQLSPEQSSESAANAAVEALLLVDADASRQLDRAEFGKLLGKVSDVAGTPLLEAAHKLHDSIQQQQPASQHDPSAAGASSQTPASKLEYNAPSPGHPSPPPPPPAAAAAAAADISSSEAAEAADDDSKLLALFALWDKTGDGRVSLQELCQGLAKFQPVKSKQDVLSLLRESASALALHDSNGDRQLDCTEFAAFMARFMHAAGFALAEVLDELLLLAATKPDSKKLARVLDDAQPQIEQLLSSKE</sequence>
<feature type="compositionally biased region" description="Low complexity" evidence="2">
    <location>
        <begin position="148"/>
        <end position="162"/>
    </location>
</feature>
<evidence type="ECO:0000313" key="4">
    <source>
        <dbReference type="EMBL" id="SZX67418.1"/>
    </source>
</evidence>
<dbReference type="AlphaFoldDB" id="A0A383VPG5"/>
<dbReference type="EMBL" id="FNXT01000793">
    <property type="protein sequence ID" value="SZX67418.1"/>
    <property type="molecule type" value="Genomic_DNA"/>
</dbReference>
<dbReference type="InterPro" id="IPR002048">
    <property type="entry name" value="EF_hand_dom"/>
</dbReference>
<proteinExistence type="predicted"/>
<accession>A0A383VPG5</accession>
<organism evidence="4 5">
    <name type="scientific">Tetradesmus obliquus</name>
    <name type="common">Green alga</name>
    <name type="synonym">Acutodesmus obliquus</name>
    <dbReference type="NCBI Taxonomy" id="3088"/>
    <lineage>
        <taxon>Eukaryota</taxon>
        <taxon>Viridiplantae</taxon>
        <taxon>Chlorophyta</taxon>
        <taxon>core chlorophytes</taxon>
        <taxon>Chlorophyceae</taxon>
        <taxon>CS clade</taxon>
        <taxon>Sphaeropleales</taxon>
        <taxon>Scenedesmaceae</taxon>
        <taxon>Tetradesmus</taxon>
    </lineage>
</organism>
<feature type="domain" description="EF-hand" evidence="3">
    <location>
        <begin position="209"/>
        <end position="244"/>
    </location>
</feature>
<dbReference type="InterPro" id="IPR018247">
    <property type="entry name" value="EF_Hand_1_Ca_BS"/>
</dbReference>
<feature type="region of interest" description="Disordered" evidence="2">
    <location>
        <begin position="101"/>
        <end position="162"/>
    </location>
</feature>
<gene>
    <name evidence="4" type="ORF">BQ4739_LOCUS7816</name>
</gene>
<evidence type="ECO:0000259" key="3">
    <source>
        <dbReference type="PROSITE" id="PS50222"/>
    </source>
</evidence>
<feature type="compositionally biased region" description="Polar residues" evidence="2">
    <location>
        <begin position="103"/>
        <end position="126"/>
    </location>
</feature>
<evidence type="ECO:0000313" key="5">
    <source>
        <dbReference type="Proteomes" id="UP000256970"/>
    </source>
</evidence>
<evidence type="ECO:0000256" key="2">
    <source>
        <dbReference type="SAM" id="MobiDB-lite"/>
    </source>
</evidence>